<evidence type="ECO:0000313" key="1">
    <source>
        <dbReference type="EMBL" id="KAI5672442.1"/>
    </source>
</evidence>
<reference evidence="2" key="1">
    <citation type="journal article" date="2023" name="Nat. Plants">
        <title>Single-cell RNA sequencing provides a high-resolution roadmap for understanding the multicellular compartmentation of specialized metabolism.</title>
        <authorList>
            <person name="Sun S."/>
            <person name="Shen X."/>
            <person name="Li Y."/>
            <person name="Li Y."/>
            <person name="Wang S."/>
            <person name="Li R."/>
            <person name="Zhang H."/>
            <person name="Shen G."/>
            <person name="Guo B."/>
            <person name="Wei J."/>
            <person name="Xu J."/>
            <person name="St-Pierre B."/>
            <person name="Chen S."/>
            <person name="Sun C."/>
        </authorList>
    </citation>
    <scope>NUCLEOTIDE SEQUENCE [LARGE SCALE GENOMIC DNA]</scope>
</reference>
<accession>A0ACC0BIG7</accession>
<protein>
    <submittedName>
        <fullName evidence="1">Uncharacterized protein</fullName>
    </submittedName>
</protein>
<gene>
    <name evidence="1" type="ORF">M9H77_12806</name>
</gene>
<sequence>MNFYANGNNPFFASESLCVPNFEGSRKDEGGKLMNNASIDSKVVGLRLECTLLDILNEKCLGKFVENDFENQVEACFKMSRTNHCEILKAILRKCLLSKRGIRDYGA</sequence>
<keyword evidence="2" id="KW-1185">Reference proteome</keyword>
<dbReference type="Proteomes" id="UP001060085">
    <property type="component" value="Linkage Group LG03"/>
</dbReference>
<dbReference type="EMBL" id="CM044703">
    <property type="protein sequence ID" value="KAI5672442.1"/>
    <property type="molecule type" value="Genomic_DNA"/>
</dbReference>
<comment type="caution">
    <text evidence="1">The sequence shown here is derived from an EMBL/GenBank/DDBJ whole genome shotgun (WGS) entry which is preliminary data.</text>
</comment>
<evidence type="ECO:0000313" key="2">
    <source>
        <dbReference type="Proteomes" id="UP001060085"/>
    </source>
</evidence>
<organism evidence="1 2">
    <name type="scientific">Catharanthus roseus</name>
    <name type="common">Madagascar periwinkle</name>
    <name type="synonym">Vinca rosea</name>
    <dbReference type="NCBI Taxonomy" id="4058"/>
    <lineage>
        <taxon>Eukaryota</taxon>
        <taxon>Viridiplantae</taxon>
        <taxon>Streptophyta</taxon>
        <taxon>Embryophyta</taxon>
        <taxon>Tracheophyta</taxon>
        <taxon>Spermatophyta</taxon>
        <taxon>Magnoliopsida</taxon>
        <taxon>eudicotyledons</taxon>
        <taxon>Gunneridae</taxon>
        <taxon>Pentapetalae</taxon>
        <taxon>asterids</taxon>
        <taxon>lamiids</taxon>
        <taxon>Gentianales</taxon>
        <taxon>Apocynaceae</taxon>
        <taxon>Rauvolfioideae</taxon>
        <taxon>Vinceae</taxon>
        <taxon>Catharanthinae</taxon>
        <taxon>Catharanthus</taxon>
    </lineage>
</organism>
<name>A0ACC0BIG7_CATRO</name>
<proteinExistence type="predicted"/>